<dbReference type="AlphaFoldDB" id="A0A6J4JNK8"/>
<evidence type="ECO:0000256" key="1">
    <source>
        <dbReference type="ARBA" id="ARBA00022723"/>
    </source>
</evidence>
<keyword evidence="2" id="KW-0186">Copper</keyword>
<dbReference type="Pfam" id="PF00127">
    <property type="entry name" value="Copper-bind"/>
    <property type="match status" value="1"/>
</dbReference>
<evidence type="ECO:0000313" key="5">
    <source>
        <dbReference type="EMBL" id="CAA9283435.1"/>
    </source>
</evidence>
<dbReference type="GO" id="GO:0009055">
    <property type="term" value="F:electron transfer activity"/>
    <property type="evidence" value="ECO:0007669"/>
    <property type="project" value="InterPro"/>
</dbReference>
<dbReference type="InterPro" id="IPR000923">
    <property type="entry name" value="BlueCu_1"/>
</dbReference>
<protein>
    <recommendedName>
        <fullName evidence="4">Blue (type 1) copper domain-containing protein</fullName>
    </recommendedName>
</protein>
<dbReference type="SUPFAM" id="SSF49503">
    <property type="entry name" value="Cupredoxins"/>
    <property type="match status" value="1"/>
</dbReference>
<feature type="domain" description="Blue (type 1) copper" evidence="4">
    <location>
        <begin position="169"/>
        <end position="252"/>
    </location>
</feature>
<dbReference type="InterPro" id="IPR052721">
    <property type="entry name" value="ET_Amicyanin"/>
</dbReference>
<feature type="compositionally biased region" description="Polar residues" evidence="3">
    <location>
        <begin position="115"/>
        <end position="134"/>
    </location>
</feature>
<evidence type="ECO:0000256" key="3">
    <source>
        <dbReference type="SAM" id="MobiDB-lite"/>
    </source>
</evidence>
<reference evidence="5" key="1">
    <citation type="submission" date="2020-02" db="EMBL/GenBank/DDBJ databases">
        <authorList>
            <person name="Meier V. D."/>
        </authorList>
    </citation>
    <scope>NUCLEOTIDE SEQUENCE</scope>
    <source>
        <strain evidence="5">AVDCRST_MAG93</strain>
    </source>
</reference>
<proteinExistence type="predicted"/>
<name>A0A6J4JNK8_9CHLR</name>
<dbReference type="PANTHER" id="PTHR36507">
    <property type="entry name" value="BLL1555 PROTEIN"/>
    <property type="match status" value="1"/>
</dbReference>
<dbReference type="InterPro" id="IPR008972">
    <property type="entry name" value="Cupredoxin"/>
</dbReference>
<dbReference type="EMBL" id="CADCTR010001143">
    <property type="protein sequence ID" value="CAA9283435.1"/>
    <property type="molecule type" value="Genomic_DNA"/>
</dbReference>
<accession>A0A6J4JNK8</accession>
<feature type="region of interest" description="Disordered" evidence="3">
    <location>
        <begin position="115"/>
        <end position="135"/>
    </location>
</feature>
<keyword evidence="1" id="KW-0479">Metal-binding</keyword>
<dbReference type="PANTHER" id="PTHR36507:SF1">
    <property type="entry name" value="BLL1555 PROTEIN"/>
    <property type="match status" value="1"/>
</dbReference>
<evidence type="ECO:0000259" key="4">
    <source>
        <dbReference type="Pfam" id="PF00127"/>
    </source>
</evidence>
<organism evidence="5">
    <name type="scientific">uncultured Chloroflexia bacterium</name>
    <dbReference type="NCBI Taxonomy" id="1672391"/>
    <lineage>
        <taxon>Bacteria</taxon>
        <taxon>Bacillati</taxon>
        <taxon>Chloroflexota</taxon>
        <taxon>Chloroflexia</taxon>
        <taxon>environmental samples</taxon>
    </lineage>
</organism>
<dbReference type="Gene3D" id="2.60.40.420">
    <property type="entry name" value="Cupredoxins - blue copper proteins"/>
    <property type="match status" value="1"/>
</dbReference>
<gene>
    <name evidence="5" type="ORF">AVDCRST_MAG93-3348</name>
</gene>
<dbReference type="GO" id="GO:0005507">
    <property type="term" value="F:copper ion binding"/>
    <property type="evidence" value="ECO:0007669"/>
    <property type="project" value="InterPro"/>
</dbReference>
<sequence length="255" mass="27165">MLEEASWDEVMKAFVQRSKEMEADYMSNASGIFRTSPLCAPHIFEGPRIMKNVIRLRTRLLTAILVMTMLASCGAATTPVSNGSAPTAQQAAGLEQATASPVATITSITTSVQLTPTMTPTDEPKPTQTPAQTNSPVTLATATVPAPSATAPVPTLTEQTRQPVPVATVQADIKLFQYQPDPLEIAVGTTVVWTNRDEAPHTVTHGTYVKRGGAFDSSTLIQGQSFAFTFDRAGNYAYVCVVHPEMVGTVKVVGP</sequence>
<evidence type="ECO:0000256" key="2">
    <source>
        <dbReference type="ARBA" id="ARBA00023008"/>
    </source>
</evidence>